<evidence type="ECO:0000313" key="2">
    <source>
        <dbReference type="Proteomes" id="UP001265746"/>
    </source>
</evidence>
<dbReference type="SUPFAM" id="SSF51182">
    <property type="entry name" value="RmlC-like cupins"/>
    <property type="match status" value="1"/>
</dbReference>
<evidence type="ECO:0000313" key="1">
    <source>
        <dbReference type="EMBL" id="KAK2606758.1"/>
    </source>
</evidence>
<dbReference type="InterPro" id="IPR011051">
    <property type="entry name" value="RmlC_Cupin_sf"/>
</dbReference>
<sequence>MSSLPAPRRIVTSNLPVPESLSKLDSSEPAVQVVTEEVPLVSELGGQWFKRSVFTHDRVPTSNAGTDITAKEIPGGGLRLPYGANIRFNEIPPGSRAAMHRTSTTDYNVFLTGSMVLITPAEAYDPDTMEGAGKLQETVCQPGDVVVQRGTMHAWENRSGEWARFISVILGAEETTMERGNGTSQTLADVFNFVL</sequence>
<dbReference type="CDD" id="cd02231">
    <property type="entry name" value="cupin_BLL6423-like"/>
    <property type="match status" value="1"/>
</dbReference>
<dbReference type="Gene3D" id="2.60.120.10">
    <property type="entry name" value="Jelly Rolls"/>
    <property type="match status" value="1"/>
</dbReference>
<dbReference type="InterPro" id="IPR014710">
    <property type="entry name" value="RmlC-like_jellyroll"/>
</dbReference>
<proteinExistence type="predicted"/>
<organism evidence="1 2">
    <name type="scientific">Phomopsis amygdali</name>
    <name type="common">Fusicoccum amygdali</name>
    <dbReference type="NCBI Taxonomy" id="1214568"/>
    <lineage>
        <taxon>Eukaryota</taxon>
        <taxon>Fungi</taxon>
        <taxon>Dikarya</taxon>
        <taxon>Ascomycota</taxon>
        <taxon>Pezizomycotina</taxon>
        <taxon>Sordariomycetes</taxon>
        <taxon>Sordariomycetidae</taxon>
        <taxon>Diaporthales</taxon>
        <taxon>Diaporthaceae</taxon>
        <taxon>Diaporthe</taxon>
    </lineage>
</organism>
<protein>
    <submittedName>
        <fullName evidence="1">Uncharacterized protein</fullName>
    </submittedName>
</protein>
<dbReference type="AlphaFoldDB" id="A0AAD9W2T6"/>
<name>A0AAD9W2T6_PHOAM</name>
<dbReference type="PANTHER" id="PTHR36156">
    <property type="entry name" value="SLR2101 PROTEIN"/>
    <property type="match status" value="1"/>
</dbReference>
<gene>
    <name evidence="1" type="ORF">N8I77_005489</name>
</gene>
<comment type="caution">
    <text evidence="1">The sequence shown here is derived from an EMBL/GenBank/DDBJ whole genome shotgun (WGS) entry which is preliminary data.</text>
</comment>
<dbReference type="EMBL" id="JAUJFL010000003">
    <property type="protein sequence ID" value="KAK2606758.1"/>
    <property type="molecule type" value="Genomic_DNA"/>
</dbReference>
<keyword evidence="2" id="KW-1185">Reference proteome</keyword>
<accession>A0AAD9W2T6</accession>
<reference evidence="1" key="1">
    <citation type="submission" date="2023-06" db="EMBL/GenBank/DDBJ databases">
        <authorList>
            <person name="Noh H."/>
        </authorList>
    </citation>
    <scope>NUCLEOTIDE SEQUENCE</scope>
    <source>
        <strain evidence="1">DUCC20226</strain>
    </source>
</reference>
<dbReference type="PANTHER" id="PTHR36156:SF2">
    <property type="entry name" value="CUPIN TYPE-2 DOMAIN-CONTAINING PROTEIN"/>
    <property type="match status" value="1"/>
</dbReference>
<dbReference type="Proteomes" id="UP001265746">
    <property type="component" value="Unassembled WGS sequence"/>
</dbReference>
<dbReference type="InterPro" id="IPR047142">
    <property type="entry name" value="OryJ/VirC-like"/>
</dbReference>